<evidence type="ECO:0000313" key="2">
    <source>
        <dbReference type="Proteomes" id="UP000075515"/>
    </source>
</evidence>
<evidence type="ECO:0000313" key="1">
    <source>
        <dbReference type="EMBL" id="KYF98674.1"/>
    </source>
</evidence>
<organism evidence="1 2">
    <name type="scientific">Sorangium cellulosum</name>
    <name type="common">Polyangium cellulosum</name>
    <dbReference type="NCBI Taxonomy" id="56"/>
    <lineage>
        <taxon>Bacteria</taxon>
        <taxon>Pseudomonadati</taxon>
        <taxon>Myxococcota</taxon>
        <taxon>Polyangia</taxon>
        <taxon>Polyangiales</taxon>
        <taxon>Polyangiaceae</taxon>
        <taxon>Sorangium</taxon>
    </lineage>
</organism>
<name>A0A150T1Q3_SORCE</name>
<comment type="caution">
    <text evidence="1">The sequence shown here is derived from an EMBL/GenBank/DDBJ whole genome shotgun (WGS) entry which is preliminary data.</text>
</comment>
<dbReference type="Proteomes" id="UP000075515">
    <property type="component" value="Unassembled WGS sequence"/>
</dbReference>
<sequence>MNDRLATLDDATAARLLTTIATPHLRDGALATELTPDLRAALEATYGVAAAPTSEGDLARLVLQLLATDPAMQPVIAALLDGPEPEHFGAPRTPARTGRSIGVVVAALLLLQTHVRFERDPSGTWKVLVEKEPTSNQILGPIVQKLLALPAAGQKP</sequence>
<dbReference type="AlphaFoldDB" id="A0A150T1Q3"/>
<reference evidence="1 2" key="1">
    <citation type="submission" date="2014-02" db="EMBL/GenBank/DDBJ databases">
        <title>The small core and large imbalanced accessory genome model reveals a collaborative survival strategy of Sorangium cellulosum strains in nature.</title>
        <authorList>
            <person name="Han K."/>
            <person name="Peng R."/>
            <person name="Blom J."/>
            <person name="Li Y.-Z."/>
        </authorList>
    </citation>
    <scope>NUCLEOTIDE SEQUENCE [LARGE SCALE GENOMIC DNA]</scope>
    <source>
        <strain evidence="1 2">So0149</strain>
    </source>
</reference>
<protein>
    <submittedName>
        <fullName evidence="1">Uncharacterized protein</fullName>
    </submittedName>
</protein>
<gene>
    <name evidence="1" type="ORF">BE18_04555</name>
</gene>
<proteinExistence type="predicted"/>
<accession>A0A150T1Q3</accession>
<dbReference type="EMBL" id="JEMC01001235">
    <property type="protein sequence ID" value="KYF98674.1"/>
    <property type="molecule type" value="Genomic_DNA"/>
</dbReference>